<evidence type="ECO:0000313" key="5">
    <source>
        <dbReference type="Proteomes" id="UP000639274"/>
    </source>
</evidence>
<dbReference type="SUPFAM" id="SSF55781">
    <property type="entry name" value="GAF domain-like"/>
    <property type="match status" value="1"/>
</dbReference>
<dbReference type="FunFam" id="3.30.70.270:FF:000001">
    <property type="entry name" value="Diguanylate cyclase domain protein"/>
    <property type="match status" value="1"/>
</dbReference>
<dbReference type="PANTHER" id="PTHR43102:SF2">
    <property type="entry name" value="GAF DOMAIN-CONTAINING PROTEIN"/>
    <property type="match status" value="1"/>
</dbReference>
<dbReference type="SUPFAM" id="SSF55073">
    <property type="entry name" value="Nucleotide cyclase"/>
    <property type="match status" value="1"/>
</dbReference>
<gene>
    <name evidence="4" type="ORF">I8J32_009020</name>
</gene>
<dbReference type="SMART" id="SM00065">
    <property type="entry name" value="GAF"/>
    <property type="match status" value="1"/>
</dbReference>
<dbReference type="SMART" id="SM00267">
    <property type="entry name" value="GGDEF"/>
    <property type="match status" value="1"/>
</dbReference>
<dbReference type="KEGG" id="lsf:I8J32_009020"/>
<dbReference type="CDD" id="cd01949">
    <property type="entry name" value="GGDEF"/>
    <property type="match status" value="1"/>
</dbReference>
<dbReference type="PANTHER" id="PTHR43102">
    <property type="entry name" value="SLR1143 PROTEIN"/>
    <property type="match status" value="1"/>
</dbReference>
<dbReference type="NCBIfam" id="TIGR00254">
    <property type="entry name" value="GGDEF"/>
    <property type="match status" value="1"/>
</dbReference>
<dbReference type="EMBL" id="CP071518">
    <property type="protein sequence ID" value="QSX76962.1"/>
    <property type="molecule type" value="Genomic_DNA"/>
</dbReference>
<dbReference type="InterPro" id="IPR043128">
    <property type="entry name" value="Rev_trsase/Diguanyl_cyclase"/>
</dbReference>
<comment type="cofactor">
    <cofactor evidence="1">
        <name>Mg(2+)</name>
        <dbReference type="ChEBI" id="CHEBI:18420"/>
    </cofactor>
</comment>
<dbReference type="InterPro" id="IPR003018">
    <property type="entry name" value="GAF"/>
</dbReference>
<reference evidence="4 5" key="1">
    <citation type="submission" date="2021-03" db="EMBL/GenBank/DDBJ databases">
        <title>Lysobacter sp. nov. isolated from soil of gangwondo yeongwol, south Korea.</title>
        <authorList>
            <person name="Kim K.R."/>
            <person name="Kim K.H."/>
            <person name="Jeon C.O."/>
        </authorList>
    </citation>
    <scope>NUCLEOTIDE SEQUENCE [LARGE SCALE GENOMIC DNA]</scope>
    <source>
        <strain evidence="4 5">R19</strain>
    </source>
</reference>
<dbReference type="InterPro" id="IPR029016">
    <property type="entry name" value="GAF-like_dom_sf"/>
</dbReference>
<evidence type="ECO:0000256" key="1">
    <source>
        <dbReference type="ARBA" id="ARBA00001946"/>
    </source>
</evidence>
<evidence type="ECO:0000313" key="4">
    <source>
        <dbReference type="EMBL" id="QSX76962.1"/>
    </source>
</evidence>
<evidence type="ECO:0000259" key="3">
    <source>
        <dbReference type="PROSITE" id="PS50887"/>
    </source>
</evidence>
<feature type="coiled-coil region" evidence="2">
    <location>
        <begin position="167"/>
        <end position="198"/>
    </location>
</feature>
<dbReference type="PROSITE" id="PS50887">
    <property type="entry name" value="GGDEF"/>
    <property type="match status" value="1"/>
</dbReference>
<dbReference type="Gene3D" id="3.30.450.40">
    <property type="match status" value="1"/>
</dbReference>
<name>A0A974XW28_9GAMM</name>
<proteinExistence type="predicted"/>
<dbReference type="InterPro" id="IPR000160">
    <property type="entry name" value="GGDEF_dom"/>
</dbReference>
<dbReference type="Pfam" id="PF01590">
    <property type="entry name" value="GAF"/>
    <property type="match status" value="1"/>
</dbReference>
<dbReference type="InterPro" id="IPR029787">
    <property type="entry name" value="Nucleotide_cyclase"/>
</dbReference>
<accession>A0A974XW28</accession>
<keyword evidence="2" id="KW-0175">Coiled coil</keyword>
<dbReference type="Gene3D" id="3.30.70.270">
    <property type="match status" value="1"/>
</dbReference>
<feature type="domain" description="GGDEF" evidence="3">
    <location>
        <begin position="229"/>
        <end position="354"/>
    </location>
</feature>
<dbReference type="Pfam" id="PF00990">
    <property type="entry name" value="GGDEF"/>
    <property type="match status" value="1"/>
</dbReference>
<dbReference type="GO" id="GO:0003824">
    <property type="term" value="F:catalytic activity"/>
    <property type="evidence" value="ECO:0007669"/>
    <property type="project" value="UniProtKB-ARBA"/>
</dbReference>
<protein>
    <submittedName>
        <fullName evidence="4">Sensor domain-containing diguanylate cyclase</fullName>
    </submittedName>
</protein>
<dbReference type="RefSeq" id="WP_200611058.1">
    <property type="nucleotide sequence ID" value="NZ_CP071518.1"/>
</dbReference>
<keyword evidence="5" id="KW-1185">Reference proteome</keyword>
<evidence type="ECO:0000256" key="2">
    <source>
        <dbReference type="SAM" id="Coils"/>
    </source>
</evidence>
<dbReference type="AlphaFoldDB" id="A0A974XW28"/>
<sequence length="354" mass="38706">MIHPPLPTNEDERLSALRRYQILDTPAEEAYDDLVTIASGICGTPMALVSLIDVERQWFKARAGLDAAQTPREVSFCGHVVARGRTMVVPDAMQDPRFHDNPLVTGDPSIRFYAGAPLVDSGGHAIGTLCVIDTVPRDLEPFQQRALESLSRQVMALMELRAAHRELQHHLSEREWYERQLDQHQQQLQARNAELTLESLTDALTGLPNRRAFAARMEQALAHAHAGGAPMALAIIDIDHFKQINDLHGHPAGDDTLVKVARALAAQFTAPSVVARFGGEEFAVVLPGVTAEAAQVQCDHAREAVEWFPDGLPVTVSIGLTAVQSGDTVSALYTRADRGLYEAKRTGRNRVVAA</sequence>
<dbReference type="Proteomes" id="UP000639274">
    <property type="component" value="Chromosome"/>
</dbReference>
<organism evidence="4 5">
    <name type="scientific">Agrilutibacter solisilvae</name>
    <dbReference type="NCBI Taxonomy" id="2763317"/>
    <lineage>
        <taxon>Bacteria</taxon>
        <taxon>Pseudomonadati</taxon>
        <taxon>Pseudomonadota</taxon>
        <taxon>Gammaproteobacteria</taxon>
        <taxon>Lysobacterales</taxon>
        <taxon>Lysobacteraceae</taxon>
        <taxon>Agrilutibacter</taxon>
    </lineage>
</organism>